<name>A0A069R9M7_PEPLI</name>
<reference evidence="2 3" key="1">
    <citation type="submission" date="2014-03" db="EMBL/GenBank/DDBJ databases">
        <title>Genome sequence of Clostridium litorale W6, DSM 5388.</title>
        <authorList>
            <person name="Poehlein A."/>
            <person name="Jagirdar A."/>
            <person name="Khonsari B."/>
            <person name="Chibani C.M."/>
            <person name="Gutierrez Gutierrez D.A."/>
            <person name="Davydova E."/>
            <person name="Alghaithi H.S."/>
            <person name="Nair K.P."/>
            <person name="Dhamotharan K."/>
            <person name="Chandran L."/>
            <person name="G W."/>
            <person name="Daniel R."/>
        </authorList>
    </citation>
    <scope>NUCLEOTIDE SEQUENCE [LARGE SCALE GENOMIC DNA]</scope>
    <source>
        <strain evidence="2 3">W6</strain>
    </source>
</reference>
<keyword evidence="1" id="KW-0812">Transmembrane</keyword>
<dbReference type="RefSeq" id="WP_038267549.1">
    <property type="nucleotide sequence ID" value="NZ_FSRH01000004.1"/>
</dbReference>
<dbReference type="eggNOG" id="ENOG502ZSYE">
    <property type="taxonomic scope" value="Bacteria"/>
</dbReference>
<comment type="caution">
    <text evidence="2">The sequence shown here is derived from an EMBL/GenBank/DDBJ whole genome shotgun (WGS) entry which is preliminary data.</text>
</comment>
<evidence type="ECO:0000256" key="1">
    <source>
        <dbReference type="SAM" id="Phobius"/>
    </source>
</evidence>
<dbReference type="EMBL" id="JJMM01000026">
    <property type="protein sequence ID" value="KDR93769.1"/>
    <property type="molecule type" value="Genomic_DNA"/>
</dbReference>
<dbReference type="STRING" id="1121324.CLIT_23c00410"/>
<feature type="transmembrane region" description="Helical" evidence="1">
    <location>
        <begin position="6"/>
        <end position="29"/>
    </location>
</feature>
<evidence type="ECO:0000313" key="2">
    <source>
        <dbReference type="EMBL" id="KDR93769.1"/>
    </source>
</evidence>
<gene>
    <name evidence="2" type="ORF">CLIT_23c00410</name>
</gene>
<organism evidence="2 3">
    <name type="scientific">Peptoclostridium litorale DSM 5388</name>
    <dbReference type="NCBI Taxonomy" id="1121324"/>
    <lineage>
        <taxon>Bacteria</taxon>
        <taxon>Bacillati</taxon>
        <taxon>Bacillota</taxon>
        <taxon>Clostridia</taxon>
        <taxon>Peptostreptococcales</taxon>
        <taxon>Peptoclostridiaceae</taxon>
        <taxon>Peptoclostridium</taxon>
    </lineage>
</organism>
<keyword evidence="1" id="KW-0472">Membrane</keyword>
<accession>A0A069R9M7</accession>
<sequence length="106" mass="12610">MDEKRLLLQLVIFGVIFFSVLSIMGSFSFSRESERLYKVQKELLEGMDNLAIRNYIEYFEKRRLNITTEHKEMMIEAFEVVECSKDISDDLKKKFEEMMLEKGIPV</sequence>
<dbReference type="Proteomes" id="UP000027946">
    <property type="component" value="Unassembled WGS sequence"/>
</dbReference>
<keyword evidence="1" id="KW-1133">Transmembrane helix</keyword>
<evidence type="ECO:0000313" key="3">
    <source>
        <dbReference type="Proteomes" id="UP000027946"/>
    </source>
</evidence>
<dbReference type="AlphaFoldDB" id="A0A069R9M7"/>
<proteinExistence type="predicted"/>
<keyword evidence="3" id="KW-1185">Reference proteome</keyword>
<protein>
    <submittedName>
        <fullName evidence="2">Uncharacterized protein</fullName>
    </submittedName>
</protein>